<dbReference type="OrthoDB" id="271732at2157"/>
<evidence type="ECO:0000256" key="1">
    <source>
        <dbReference type="SAM" id="Phobius"/>
    </source>
</evidence>
<reference evidence="3" key="1">
    <citation type="journal article" date="2016" name="Environ. Microbiol.">
        <title>The complete genome of a viable archaeum isolated from 123-million-year-old rock salt.</title>
        <authorList>
            <person name="Jaakkola S.T."/>
            <person name="Pfeiffer F."/>
            <person name="Ravantti J.J."/>
            <person name="Guo Q."/>
            <person name="Liu Y."/>
            <person name="Chen X."/>
            <person name="Ma H."/>
            <person name="Yang C."/>
            <person name="Oksanen H.M."/>
            <person name="Bamford D.H."/>
        </authorList>
    </citation>
    <scope>NUCLEOTIDE SEQUENCE</scope>
    <source>
        <strain evidence="3">JI20-1</strain>
    </source>
</reference>
<dbReference type="AlphaFoldDB" id="A0A0U5CWR0"/>
<proteinExistence type="predicted"/>
<feature type="transmembrane region" description="Helical" evidence="1">
    <location>
        <begin position="16"/>
        <end position="39"/>
    </location>
</feature>
<sequence>MLPVAHAQTAGLDVPLVFALAAAGVASALLTAAALVAFLRRRSRPYLLVALALAALLARSVVAGASVGGLLAGDVHHVLEHGLDVLMAGLVIAAVWYARSVAATTAGGGGR</sequence>
<dbReference type="GeneID" id="91109310"/>
<keyword evidence="1" id="KW-0472">Membrane</keyword>
<keyword evidence="1" id="KW-0812">Transmembrane</keyword>
<dbReference type="KEGG" id="hhb:Hhub_1834"/>
<feature type="transmembrane region" description="Helical" evidence="1">
    <location>
        <begin position="46"/>
        <end position="72"/>
    </location>
</feature>
<keyword evidence="3" id="KW-1185">Reference proteome</keyword>
<dbReference type="STRING" id="1407499.HHUB_1834"/>
<dbReference type="RefSeq" id="WP_059056309.1">
    <property type="nucleotide sequence ID" value="NZ_CEML01000002.1"/>
</dbReference>
<keyword evidence="1" id="KW-1133">Transmembrane helix</keyword>
<dbReference type="InterPro" id="IPR055894">
    <property type="entry name" value="DUF7471"/>
</dbReference>
<name>A0A0U5CWR0_9EURY</name>
<dbReference type="Pfam" id="PF24283">
    <property type="entry name" value="DUF7471"/>
    <property type="match status" value="1"/>
</dbReference>
<dbReference type="Proteomes" id="UP000066737">
    <property type="component" value="Chromosome I"/>
</dbReference>
<evidence type="ECO:0000313" key="3">
    <source>
        <dbReference type="Proteomes" id="UP000066737"/>
    </source>
</evidence>
<accession>A0A0U5CWR0</accession>
<gene>
    <name evidence="2" type="ORF">HHUB_1834</name>
</gene>
<feature type="transmembrane region" description="Helical" evidence="1">
    <location>
        <begin position="78"/>
        <end position="98"/>
    </location>
</feature>
<protein>
    <submittedName>
        <fullName evidence="2">Uncharacterized protein</fullName>
    </submittedName>
</protein>
<dbReference type="EMBL" id="LN831302">
    <property type="protein sequence ID" value="CQH52355.1"/>
    <property type="molecule type" value="Genomic_DNA"/>
</dbReference>
<organism evidence="2 3">
    <name type="scientific">Halobacterium hubeiense</name>
    <dbReference type="NCBI Taxonomy" id="1407499"/>
    <lineage>
        <taxon>Archaea</taxon>
        <taxon>Methanobacteriati</taxon>
        <taxon>Methanobacteriota</taxon>
        <taxon>Stenosarchaea group</taxon>
        <taxon>Halobacteria</taxon>
        <taxon>Halobacteriales</taxon>
        <taxon>Halobacteriaceae</taxon>
        <taxon>Halobacterium</taxon>
    </lineage>
</organism>
<evidence type="ECO:0000313" key="2">
    <source>
        <dbReference type="EMBL" id="CQH52355.1"/>
    </source>
</evidence>